<dbReference type="OMA" id="WGMEYYA"/>
<comment type="caution">
    <text evidence="2">The sequence shown here is derived from an EMBL/GenBank/DDBJ whole genome shotgun (WGS) entry which is preliminary data.</text>
</comment>
<dbReference type="GO" id="GO:0006396">
    <property type="term" value="P:RNA processing"/>
    <property type="evidence" value="ECO:0007669"/>
    <property type="project" value="InterPro"/>
</dbReference>
<dbReference type="GO" id="GO:0004525">
    <property type="term" value="F:ribonuclease III activity"/>
    <property type="evidence" value="ECO:0007669"/>
    <property type="project" value="InterPro"/>
</dbReference>
<reference evidence="2 3" key="1">
    <citation type="submission" date="2015-07" db="EMBL/GenBank/DDBJ databases">
        <title>High-quality genome of monoxenous trypanosomatid Leptomonas pyrrhocoris.</title>
        <authorList>
            <person name="Flegontov P."/>
            <person name="Butenko A."/>
            <person name="Firsov S."/>
            <person name="Vlcek C."/>
            <person name="Logacheva M.D."/>
            <person name="Field M."/>
            <person name="Filatov D."/>
            <person name="Flegontova O."/>
            <person name="Gerasimov E."/>
            <person name="Jackson A.P."/>
            <person name="Kelly S."/>
            <person name="Opperdoes F."/>
            <person name="O'Reilly A."/>
            <person name="Votypka J."/>
            <person name="Yurchenko V."/>
            <person name="Lukes J."/>
        </authorList>
    </citation>
    <scope>NUCLEOTIDE SEQUENCE [LARGE SCALE GENOMIC DNA]</scope>
    <source>
        <strain evidence="2">H10</strain>
    </source>
</reference>
<evidence type="ECO:0000313" key="3">
    <source>
        <dbReference type="Proteomes" id="UP000037923"/>
    </source>
</evidence>
<dbReference type="OrthoDB" id="259130at2759"/>
<dbReference type="SUPFAM" id="SSF69065">
    <property type="entry name" value="RNase III domain-like"/>
    <property type="match status" value="1"/>
</dbReference>
<dbReference type="PANTHER" id="PTHR39671">
    <property type="entry name" value="COMPLEX PROTEIN NUCLEASE, PUTATIVE KREPB1-RELATED-RELATED"/>
    <property type="match status" value="1"/>
</dbReference>
<dbReference type="GeneID" id="26905299"/>
<keyword evidence="3" id="KW-1185">Reference proteome</keyword>
<dbReference type="InterPro" id="IPR036389">
    <property type="entry name" value="RNase_III_sf"/>
</dbReference>
<name>A0A0N0DV77_LEPPY</name>
<dbReference type="RefSeq" id="XP_015658400.1">
    <property type="nucleotide sequence ID" value="XM_015802884.1"/>
</dbReference>
<dbReference type="PANTHER" id="PTHR39671:SF1">
    <property type="entry name" value="RNA EDITING COMPLEX PROTEIN MP67"/>
    <property type="match status" value="1"/>
</dbReference>
<evidence type="ECO:0000313" key="2">
    <source>
        <dbReference type="EMBL" id="KPA79961.1"/>
    </source>
</evidence>
<organism evidence="2 3">
    <name type="scientific">Leptomonas pyrrhocoris</name>
    <name type="common">Firebug parasite</name>
    <dbReference type="NCBI Taxonomy" id="157538"/>
    <lineage>
        <taxon>Eukaryota</taxon>
        <taxon>Discoba</taxon>
        <taxon>Euglenozoa</taxon>
        <taxon>Kinetoplastea</taxon>
        <taxon>Metakinetoplastina</taxon>
        <taxon>Trypanosomatida</taxon>
        <taxon>Trypanosomatidae</taxon>
        <taxon>Leishmaniinae</taxon>
        <taxon>Leptomonas</taxon>
    </lineage>
</organism>
<sequence>MRSTTLQRVWRTCGKERAGWSVTRVYRSPQRKVGTSAPSSSARSEPPPHLFENPALRKQDDRALLEAVLSFQAVTWANDTIDALDNPRDGRGVFFDFSTSTCTLCGSTLSGSYALHRGSVDHAARLAVVKRALGLFHTFYSQVQSADPTLPSHASSSSRRSGSVGGTGGSASRSAAAHSRYHKNYSKSFFFDEAAVPSHELLHHRPQSLREVDLVDVLLKRWWRTLHHVPLEKGNYSFNRILSLSADDVQTRLHRLRYLLFFLTSRGVLRSSMPVGARDDGGPCSTFAPNLPHTEDFERYEMIGDLEFKTMTSERVHALFPADEGGASLVLNEFVRVLDSNHGLLAIYDYVDINRMLSLSLANNKNKADVVEALVGELRALLWSTEVVYNTDAYPAPGNRATTVYLHSVVQHTLYELGHVVFMWRIDSTLRNAKGVLMDCLEKEFLAKRRKRHGQNAAVATEAERGPKAPRNALLPLLLLWERQPSVARTAEEFATFAMARRPARPPRVFQAQLQQLSPSPCEQSAERRRQLSVERLWSSAELMERMKTDVAAPLASERCAGASPWAEENRHGDSTVSTSPPELCAATSTAVLLPDFQPTPCAQRLPSPSSAEKRTLVRENCVVLLDPLPPPSTR</sequence>
<proteinExistence type="predicted"/>
<feature type="region of interest" description="Disordered" evidence="1">
    <location>
        <begin position="29"/>
        <end position="49"/>
    </location>
</feature>
<gene>
    <name evidence="2" type="ORF">ABB37_05008</name>
</gene>
<dbReference type="EMBL" id="LGTL01000009">
    <property type="protein sequence ID" value="KPA79961.1"/>
    <property type="molecule type" value="Genomic_DNA"/>
</dbReference>
<dbReference type="AlphaFoldDB" id="A0A0N0DV77"/>
<accession>A0A0N0DV77</accession>
<protein>
    <submittedName>
        <fullName evidence="2">RNA editing complex protein MP67</fullName>
    </submittedName>
</protein>
<dbReference type="Proteomes" id="UP000037923">
    <property type="component" value="Unassembled WGS sequence"/>
</dbReference>
<feature type="compositionally biased region" description="Low complexity" evidence="1">
    <location>
        <begin position="152"/>
        <end position="162"/>
    </location>
</feature>
<feature type="region of interest" description="Disordered" evidence="1">
    <location>
        <begin position="146"/>
        <end position="175"/>
    </location>
</feature>
<feature type="region of interest" description="Disordered" evidence="1">
    <location>
        <begin position="562"/>
        <end position="582"/>
    </location>
</feature>
<evidence type="ECO:0000256" key="1">
    <source>
        <dbReference type="SAM" id="MobiDB-lite"/>
    </source>
</evidence>
<dbReference type="VEuPathDB" id="TriTrypDB:LpyrH10_09_1080"/>